<reference evidence="1" key="1">
    <citation type="submission" date="2025-08" db="UniProtKB">
        <authorList>
            <consortium name="Ensembl"/>
        </authorList>
    </citation>
    <scope>IDENTIFICATION</scope>
</reference>
<evidence type="ECO:0000313" key="1">
    <source>
        <dbReference type="Ensembl" id="ENSPTEP00000029232.1"/>
    </source>
</evidence>
<accession>A0A8C9HZD4</accession>
<organism evidence="1 2">
    <name type="scientific">Piliocolobus tephrosceles</name>
    <name type="common">Ugandan red Colobus</name>
    <dbReference type="NCBI Taxonomy" id="591936"/>
    <lineage>
        <taxon>Eukaryota</taxon>
        <taxon>Metazoa</taxon>
        <taxon>Chordata</taxon>
        <taxon>Craniata</taxon>
        <taxon>Vertebrata</taxon>
        <taxon>Euteleostomi</taxon>
        <taxon>Mammalia</taxon>
        <taxon>Eutheria</taxon>
        <taxon>Euarchontoglires</taxon>
        <taxon>Primates</taxon>
        <taxon>Haplorrhini</taxon>
        <taxon>Catarrhini</taxon>
        <taxon>Cercopithecidae</taxon>
        <taxon>Colobinae</taxon>
        <taxon>Piliocolobus</taxon>
    </lineage>
</organism>
<keyword evidence="2" id="KW-1185">Reference proteome</keyword>
<dbReference type="AlphaFoldDB" id="A0A8C9HZD4"/>
<protein>
    <submittedName>
        <fullName evidence="1">Uncharacterized protein</fullName>
    </submittedName>
</protein>
<name>A0A8C9HZD4_9PRIM</name>
<reference evidence="1" key="2">
    <citation type="submission" date="2025-09" db="UniProtKB">
        <authorList>
            <consortium name="Ensembl"/>
        </authorList>
    </citation>
    <scope>IDENTIFICATION</scope>
</reference>
<dbReference type="Proteomes" id="UP000694416">
    <property type="component" value="Unplaced"/>
</dbReference>
<dbReference type="Ensembl" id="ENSPTET00000040667.1">
    <property type="protein sequence ID" value="ENSPTEP00000029232.1"/>
    <property type="gene ID" value="ENSPTEG00000028683.1"/>
</dbReference>
<evidence type="ECO:0000313" key="2">
    <source>
        <dbReference type="Proteomes" id="UP000694416"/>
    </source>
</evidence>
<sequence length="64" mass="7548">MLEKKKKKSFSIFMPKLTEHNSTNQDPYSNQDCLSKYRNLKGIQSVKLKMSKKISMLQRKTLIL</sequence>
<proteinExistence type="predicted"/>